<dbReference type="PANTHER" id="PTHR13239">
    <property type="entry name" value="PROTEIN REQUIRED FOR HYPHAL ANASTOMOSIS HAM-2"/>
    <property type="match status" value="1"/>
</dbReference>
<dbReference type="EMBL" id="CAHIKZ030005000">
    <property type="protein sequence ID" value="CAE1318121.1"/>
    <property type="molecule type" value="Genomic_DNA"/>
</dbReference>
<evidence type="ECO:0000313" key="2">
    <source>
        <dbReference type="EMBL" id="CAE1318121.1"/>
    </source>
</evidence>
<dbReference type="GO" id="GO:0007010">
    <property type="term" value="P:cytoskeleton organization"/>
    <property type="evidence" value="ECO:0007669"/>
    <property type="project" value="TreeGrafter"/>
</dbReference>
<feature type="domain" description="Far11/STRP N-terminal" evidence="1">
    <location>
        <begin position="51"/>
        <end position="248"/>
    </location>
</feature>
<comment type="caution">
    <text evidence="2">The sequence shown here is derived from an EMBL/GenBank/DDBJ whole genome shotgun (WGS) entry which is preliminary data.</text>
</comment>
<dbReference type="OrthoDB" id="18234at2759"/>
<protein>
    <submittedName>
        <fullName evidence="2">Striatin-interacting protein 1,Striatin-interacting protein 2,Striatin-interacting proteins 2,Striatin-interacting protein 1 homolog</fullName>
    </submittedName>
</protein>
<organism evidence="2 3">
    <name type="scientific">Acanthosepion pharaonis</name>
    <name type="common">Pharaoh cuttlefish</name>
    <name type="synonym">Sepia pharaonis</name>
    <dbReference type="NCBI Taxonomy" id="158019"/>
    <lineage>
        <taxon>Eukaryota</taxon>
        <taxon>Metazoa</taxon>
        <taxon>Spiralia</taxon>
        <taxon>Lophotrochozoa</taxon>
        <taxon>Mollusca</taxon>
        <taxon>Cephalopoda</taxon>
        <taxon>Coleoidea</taxon>
        <taxon>Decapodiformes</taxon>
        <taxon>Sepiida</taxon>
        <taxon>Sepiina</taxon>
        <taxon>Sepiidae</taxon>
        <taxon>Acanthosepion</taxon>
    </lineage>
</organism>
<dbReference type="InterPro" id="IPR012486">
    <property type="entry name" value="Far11/STRP_N"/>
</dbReference>
<dbReference type="Proteomes" id="UP000597762">
    <property type="component" value="Unassembled WGS sequence"/>
</dbReference>
<dbReference type="Pfam" id="PF07923">
    <property type="entry name" value="N1221"/>
    <property type="match status" value="1"/>
</dbReference>
<dbReference type="GO" id="GO:0005829">
    <property type="term" value="C:cytosol"/>
    <property type="evidence" value="ECO:0007669"/>
    <property type="project" value="TreeGrafter"/>
</dbReference>
<name>A0A812E8D1_ACAPH</name>
<reference evidence="2" key="1">
    <citation type="submission" date="2021-01" db="EMBL/GenBank/DDBJ databases">
        <authorList>
            <person name="Li R."/>
            <person name="Bekaert M."/>
        </authorList>
    </citation>
    <scope>NUCLEOTIDE SEQUENCE</scope>
    <source>
        <strain evidence="2">Farmed</strain>
    </source>
</reference>
<sequence>MENFIISPGKPSSCQCRSSNMDSTDGGCRGLPKLQELFRRQRRDSETLNESPDLEFSYGDADFYDNEIAELYCYTEEPEFHQNLKSFEEIFASEGYKQWTTATDTQQRKFVVFLQNELEVADMERRMSAIQSVLYLVQGVFGECETEENQQYWSKKNVYLLYDLGLFTSFVQLLHLEMENKTAVSAALKKQTLSIADSKELRLILNVLYTMVETMRHLDDDDGEEKSLKKQFRNELSMTSYKSHYFLFF</sequence>
<gene>
    <name evidence="2" type="ORF">SPHA_68615</name>
</gene>
<dbReference type="AlphaFoldDB" id="A0A812E8D1"/>
<accession>A0A812E8D1</accession>
<evidence type="ECO:0000259" key="1">
    <source>
        <dbReference type="SMART" id="SM01292"/>
    </source>
</evidence>
<dbReference type="SMART" id="SM01292">
    <property type="entry name" value="N1221"/>
    <property type="match status" value="1"/>
</dbReference>
<evidence type="ECO:0000313" key="3">
    <source>
        <dbReference type="Proteomes" id="UP000597762"/>
    </source>
</evidence>
<dbReference type="PANTHER" id="PTHR13239:SF4">
    <property type="entry name" value="AT25231P"/>
    <property type="match status" value="1"/>
</dbReference>
<proteinExistence type="predicted"/>
<keyword evidence="3" id="KW-1185">Reference proteome</keyword>
<dbReference type="InterPro" id="IPR040185">
    <property type="entry name" value="Far11/STRP"/>
</dbReference>